<organism evidence="1 2">
    <name type="scientific">Oceanobacillus caeni</name>
    <dbReference type="NCBI Taxonomy" id="405946"/>
    <lineage>
        <taxon>Bacteria</taxon>
        <taxon>Bacillati</taxon>
        <taxon>Bacillota</taxon>
        <taxon>Bacilli</taxon>
        <taxon>Bacillales</taxon>
        <taxon>Bacillaceae</taxon>
        <taxon>Oceanobacillus</taxon>
    </lineage>
</organism>
<name>A0ABR5MK84_9BACI</name>
<gene>
    <name evidence="1" type="ORF">AFL42_07140</name>
</gene>
<evidence type="ECO:0000313" key="1">
    <source>
        <dbReference type="EMBL" id="KPH76109.1"/>
    </source>
</evidence>
<keyword evidence="2" id="KW-1185">Reference proteome</keyword>
<evidence type="ECO:0000313" key="2">
    <source>
        <dbReference type="Proteomes" id="UP000037854"/>
    </source>
</evidence>
<proteinExistence type="predicted"/>
<accession>A0ABR5MK84</accession>
<sequence>MEQKPKKYIVVHDFKDLEDNGAIYFKGDKYPRKSVQVDDERIQELLSTNNKIGKQLIKEQE</sequence>
<comment type="caution">
    <text evidence="1">The sequence shown here is derived from an EMBL/GenBank/DDBJ whole genome shotgun (WGS) entry which is preliminary data.</text>
</comment>
<dbReference type="EMBL" id="LGTK01000018">
    <property type="protein sequence ID" value="KPH76109.1"/>
    <property type="molecule type" value="Genomic_DNA"/>
</dbReference>
<protein>
    <recommendedName>
        <fullName evidence="3">Phage protein</fullName>
    </recommendedName>
</protein>
<evidence type="ECO:0008006" key="3">
    <source>
        <dbReference type="Google" id="ProtNLM"/>
    </source>
</evidence>
<dbReference type="Proteomes" id="UP000037854">
    <property type="component" value="Unassembled WGS sequence"/>
</dbReference>
<reference evidence="1 2" key="1">
    <citation type="submission" date="2015-07" db="EMBL/GenBank/DDBJ databases">
        <title>High-quality draft genome sequence of Oceanobacillus caeni HM6, a bacillus isolated from a human feces.</title>
        <authorList>
            <person name="Kumar J."/>
            <person name="Verma M.K."/>
            <person name="Pandey R."/>
            <person name="Bhambi M."/>
            <person name="Chauhan N."/>
        </authorList>
    </citation>
    <scope>NUCLEOTIDE SEQUENCE [LARGE SCALE GENOMIC DNA]</scope>
    <source>
        <strain evidence="1 2">HM6</strain>
    </source>
</reference>